<evidence type="ECO:0000313" key="2">
    <source>
        <dbReference type="EMBL" id="KAF2561134.1"/>
    </source>
</evidence>
<reference evidence="2" key="1">
    <citation type="submission" date="2019-12" db="EMBL/GenBank/DDBJ databases">
        <title>Genome sequencing and annotation of Brassica cretica.</title>
        <authorList>
            <person name="Studholme D.J."/>
            <person name="Sarris P.F."/>
        </authorList>
    </citation>
    <scope>NUCLEOTIDE SEQUENCE</scope>
    <source>
        <strain evidence="2">PFS-102/07</strain>
        <tissue evidence="2">Leaf</tissue>
    </source>
</reference>
<comment type="caution">
    <text evidence="2">The sequence shown here is derived from an EMBL/GenBank/DDBJ whole genome shotgun (WGS) entry which is preliminary data.</text>
</comment>
<gene>
    <name evidence="2" type="ORF">F2Q70_00015396</name>
</gene>
<name>A0A8S9HUA5_BRACR</name>
<accession>A0A8S9HUA5</accession>
<proteinExistence type="predicted"/>
<dbReference type="AlphaFoldDB" id="A0A8S9HUA5"/>
<sequence>MTDRPTQHHGPQALHDGLTGNPAKGSTTLYTISRALCDLVFLLYPRQYPISLPQRPEEGTFNRTWPTVQSGHRATAPVQSGHCRLLHDDRGPQYGRVTTKQPQYSRVIAGHYPWYGCPQMSWGRGLFIEDSSQSDSGWWLPVCRSAWLRTHARRQLVLHMSFSMARTHAGRHHSSQMSGCMTETHERRHNSSHMAGRMLRLHARRHLMLGRSTSFFYMSGCMYYFHAR</sequence>
<protein>
    <submittedName>
        <fullName evidence="2">Uncharacterized protein</fullName>
    </submittedName>
</protein>
<evidence type="ECO:0000256" key="1">
    <source>
        <dbReference type="SAM" id="MobiDB-lite"/>
    </source>
</evidence>
<feature type="region of interest" description="Disordered" evidence="1">
    <location>
        <begin position="1"/>
        <end position="22"/>
    </location>
</feature>
<dbReference type="EMBL" id="QGKY02001250">
    <property type="protein sequence ID" value="KAF2561134.1"/>
    <property type="molecule type" value="Genomic_DNA"/>
</dbReference>
<organism evidence="2">
    <name type="scientific">Brassica cretica</name>
    <name type="common">Mustard</name>
    <dbReference type="NCBI Taxonomy" id="69181"/>
    <lineage>
        <taxon>Eukaryota</taxon>
        <taxon>Viridiplantae</taxon>
        <taxon>Streptophyta</taxon>
        <taxon>Embryophyta</taxon>
        <taxon>Tracheophyta</taxon>
        <taxon>Spermatophyta</taxon>
        <taxon>Magnoliopsida</taxon>
        <taxon>eudicotyledons</taxon>
        <taxon>Gunneridae</taxon>
        <taxon>Pentapetalae</taxon>
        <taxon>rosids</taxon>
        <taxon>malvids</taxon>
        <taxon>Brassicales</taxon>
        <taxon>Brassicaceae</taxon>
        <taxon>Brassiceae</taxon>
        <taxon>Brassica</taxon>
    </lineage>
</organism>